<proteinExistence type="predicted"/>
<dbReference type="PANTHER" id="PTHR43861">
    <property type="entry name" value="TRANS-ACONITATE 2-METHYLTRANSFERASE-RELATED"/>
    <property type="match status" value="1"/>
</dbReference>
<keyword evidence="1 3" id="KW-0808">Transferase</keyword>
<dbReference type="RefSeq" id="WP_073099490.1">
    <property type="nucleotide sequence ID" value="NZ_QOVL01000018.1"/>
</dbReference>
<protein>
    <submittedName>
        <fullName evidence="3">Cyclopropane fatty-acyl-phospholipid synthase-like methyltransferase</fullName>
    </submittedName>
</protein>
<evidence type="ECO:0000259" key="2">
    <source>
        <dbReference type="Pfam" id="PF13649"/>
    </source>
</evidence>
<evidence type="ECO:0000313" key="4">
    <source>
        <dbReference type="Proteomes" id="UP000290608"/>
    </source>
</evidence>
<dbReference type="Proteomes" id="UP000290608">
    <property type="component" value="Unassembled WGS sequence"/>
</dbReference>
<dbReference type="GO" id="GO:0032259">
    <property type="term" value="P:methylation"/>
    <property type="evidence" value="ECO:0007669"/>
    <property type="project" value="UniProtKB-KW"/>
</dbReference>
<comment type="caution">
    <text evidence="3">The sequence shown here is derived from an EMBL/GenBank/DDBJ whole genome shotgun (WGS) entry which is preliminary data.</text>
</comment>
<evidence type="ECO:0000313" key="3">
    <source>
        <dbReference type="EMBL" id="RXG26911.1"/>
    </source>
</evidence>
<dbReference type="Gene3D" id="3.40.50.150">
    <property type="entry name" value="Vaccinia Virus protein VP39"/>
    <property type="match status" value="1"/>
</dbReference>
<accession>A0A4Q0PIJ4</accession>
<dbReference type="GO" id="GO:0008168">
    <property type="term" value="F:methyltransferase activity"/>
    <property type="evidence" value="ECO:0007669"/>
    <property type="project" value="UniProtKB-KW"/>
</dbReference>
<dbReference type="SUPFAM" id="SSF53335">
    <property type="entry name" value="S-adenosyl-L-methionine-dependent methyltransferases"/>
    <property type="match status" value="1"/>
</dbReference>
<evidence type="ECO:0000256" key="1">
    <source>
        <dbReference type="ARBA" id="ARBA00022679"/>
    </source>
</evidence>
<dbReference type="AlphaFoldDB" id="A0A4Q0PIJ4"/>
<organism evidence="3 4">
    <name type="scientific">Leeuwenhoekiella marinoflava</name>
    <dbReference type="NCBI Taxonomy" id="988"/>
    <lineage>
        <taxon>Bacteria</taxon>
        <taxon>Pseudomonadati</taxon>
        <taxon>Bacteroidota</taxon>
        <taxon>Flavobacteriia</taxon>
        <taxon>Flavobacteriales</taxon>
        <taxon>Flavobacteriaceae</taxon>
        <taxon>Leeuwenhoekiella</taxon>
    </lineage>
</organism>
<dbReference type="Pfam" id="PF13649">
    <property type="entry name" value="Methyltransf_25"/>
    <property type="match status" value="1"/>
</dbReference>
<gene>
    <name evidence="3" type="ORF">DSL99_3221</name>
</gene>
<dbReference type="CDD" id="cd02440">
    <property type="entry name" value="AdoMet_MTases"/>
    <property type="match status" value="1"/>
</dbReference>
<feature type="domain" description="Methyltransferase" evidence="2">
    <location>
        <begin position="45"/>
        <end position="138"/>
    </location>
</feature>
<sequence length="258" mass="30255">MKESLDYYNAEVEKMTLDYLKGNPRVESAIKEFGKFILPSSETLLDIGCGIGWSTYEFAKAFSNSKVLGIDLSPILIKKATALFENTNLEYKVIDITKNLSFNLSFDVISMIDVYEHIPLNLREKFHNSLKDIISPGGRIMLACPSKYHQKWLRENKPSGLQPVDEDVDFKTIQKLSVDLDCEVIFFSYKKIWRTYDYFYAVLERCPQYNSERKIIQDSPVVLESQAERYKRLDVPYSKKHREFKGYYMLKRLKNIFR</sequence>
<reference evidence="3 4" key="1">
    <citation type="submission" date="2018-07" db="EMBL/GenBank/DDBJ databases">
        <title>Leeuwenhoekiella genomics.</title>
        <authorList>
            <person name="Tahon G."/>
            <person name="Willems A."/>
        </authorList>
    </citation>
    <scope>NUCLEOTIDE SEQUENCE [LARGE SCALE GENOMIC DNA]</scope>
    <source>
        <strain evidence="3 4">LMG 1345</strain>
    </source>
</reference>
<dbReference type="STRING" id="1122159.SAMN02745246_02424"/>
<dbReference type="InterPro" id="IPR041698">
    <property type="entry name" value="Methyltransf_25"/>
</dbReference>
<dbReference type="InterPro" id="IPR029063">
    <property type="entry name" value="SAM-dependent_MTases_sf"/>
</dbReference>
<name>A0A4Q0PIJ4_9FLAO</name>
<dbReference type="EMBL" id="QOVL01000018">
    <property type="protein sequence ID" value="RXG26911.1"/>
    <property type="molecule type" value="Genomic_DNA"/>
</dbReference>
<keyword evidence="3" id="KW-0489">Methyltransferase</keyword>